<comment type="caution">
    <text evidence="3">The sequence shown here is derived from an EMBL/GenBank/DDBJ whole genome shotgun (WGS) entry which is preliminary data.</text>
</comment>
<keyword evidence="4" id="KW-1185">Reference proteome</keyword>
<evidence type="ECO:0000256" key="2">
    <source>
        <dbReference type="ARBA" id="ARBA00022857"/>
    </source>
</evidence>
<dbReference type="GO" id="GO:0009688">
    <property type="term" value="P:abscisic acid biosynthetic process"/>
    <property type="evidence" value="ECO:0007669"/>
    <property type="project" value="UniProtKB-ARBA"/>
</dbReference>
<dbReference type="InterPro" id="IPR036291">
    <property type="entry name" value="NAD(P)-bd_dom_sf"/>
</dbReference>
<protein>
    <recommendedName>
        <fullName evidence="5">NAD(P)-binding protein</fullName>
    </recommendedName>
</protein>
<sequence length="254" mass="26159">MEGKFIAITGAGSGIARATALRCAELGAGGVSLCDVNLEGLEETKKMIAEKYPKCNVLIKKMDISNAAEVDEWIGTAVATFGRLDGAANVAAISKRQLDTTTANIKQSDWDATIAVNLTGTMNCMRAQLQHITKPGGSIVNISSGAGMKGVAGMPSYSSTKWGMRGLTKCAAAEFGEAGVRVNTLMPGPIHTGENFERAAAAGLVDKVKFASGTALKRLGTAAEVANVIVFLLSDDASYITGADIAVDGGVTAI</sequence>
<dbReference type="GO" id="GO:0048038">
    <property type="term" value="F:quinone binding"/>
    <property type="evidence" value="ECO:0007669"/>
    <property type="project" value="TreeGrafter"/>
</dbReference>
<dbReference type="Proteomes" id="UP000696280">
    <property type="component" value="Unassembled WGS sequence"/>
</dbReference>
<dbReference type="PROSITE" id="PS00061">
    <property type="entry name" value="ADH_SHORT"/>
    <property type="match status" value="1"/>
</dbReference>
<dbReference type="CDD" id="cd05233">
    <property type="entry name" value="SDR_c"/>
    <property type="match status" value="1"/>
</dbReference>
<dbReference type="FunFam" id="3.40.50.720:FF:000084">
    <property type="entry name" value="Short-chain dehydrogenase reductase"/>
    <property type="match status" value="1"/>
</dbReference>
<gene>
    <name evidence="3" type="ORF">HYFRA_00009633</name>
</gene>
<dbReference type="AlphaFoldDB" id="A0A9N9KRE7"/>
<reference evidence="3" key="1">
    <citation type="submission" date="2021-07" db="EMBL/GenBank/DDBJ databases">
        <authorList>
            <person name="Durling M."/>
        </authorList>
    </citation>
    <scope>NUCLEOTIDE SEQUENCE</scope>
</reference>
<dbReference type="InterPro" id="IPR002347">
    <property type="entry name" value="SDR_fam"/>
</dbReference>
<dbReference type="GO" id="GO:0006633">
    <property type="term" value="P:fatty acid biosynthetic process"/>
    <property type="evidence" value="ECO:0007669"/>
    <property type="project" value="TreeGrafter"/>
</dbReference>
<name>A0A9N9KRE7_9HELO</name>
<dbReference type="PANTHER" id="PTHR42760:SF45">
    <property type="entry name" value="SHORT CHAIN DEHYDROGENASE_REDUCTASE FAMILY PROTEIN, PUTATIVE (AFU_ORTHOLOGUE AFUA_3G09150)-RELATED"/>
    <property type="match status" value="1"/>
</dbReference>
<evidence type="ECO:0008006" key="5">
    <source>
        <dbReference type="Google" id="ProtNLM"/>
    </source>
</evidence>
<keyword evidence="2" id="KW-0521">NADP</keyword>
<dbReference type="Pfam" id="PF13561">
    <property type="entry name" value="adh_short_C2"/>
    <property type="match status" value="1"/>
</dbReference>
<accession>A0A9N9KRE7</accession>
<organism evidence="3 4">
    <name type="scientific">Hymenoscyphus fraxineus</name>
    <dbReference type="NCBI Taxonomy" id="746836"/>
    <lineage>
        <taxon>Eukaryota</taxon>
        <taxon>Fungi</taxon>
        <taxon>Dikarya</taxon>
        <taxon>Ascomycota</taxon>
        <taxon>Pezizomycotina</taxon>
        <taxon>Leotiomycetes</taxon>
        <taxon>Helotiales</taxon>
        <taxon>Helotiaceae</taxon>
        <taxon>Hymenoscyphus</taxon>
    </lineage>
</organism>
<proteinExistence type="inferred from homology"/>
<dbReference type="InterPro" id="IPR020904">
    <property type="entry name" value="Sc_DH/Rdtase_CS"/>
</dbReference>
<dbReference type="OrthoDB" id="1669814at2759"/>
<dbReference type="PRINTS" id="PR00081">
    <property type="entry name" value="GDHRDH"/>
</dbReference>
<dbReference type="PRINTS" id="PR00080">
    <property type="entry name" value="SDRFAMILY"/>
</dbReference>
<evidence type="ECO:0000313" key="3">
    <source>
        <dbReference type="EMBL" id="CAG8952529.1"/>
    </source>
</evidence>
<dbReference type="GO" id="GO:0016616">
    <property type="term" value="F:oxidoreductase activity, acting on the CH-OH group of donors, NAD or NADP as acceptor"/>
    <property type="evidence" value="ECO:0007669"/>
    <property type="project" value="TreeGrafter"/>
</dbReference>
<dbReference type="EMBL" id="CAJVRL010000046">
    <property type="protein sequence ID" value="CAG8952529.1"/>
    <property type="molecule type" value="Genomic_DNA"/>
</dbReference>
<comment type="similarity">
    <text evidence="1">Belongs to the short-chain dehydrogenases/reductases (SDR) family.</text>
</comment>
<dbReference type="SUPFAM" id="SSF51735">
    <property type="entry name" value="NAD(P)-binding Rossmann-fold domains"/>
    <property type="match status" value="1"/>
</dbReference>
<evidence type="ECO:0000256" key="1">
    <source>
        <dbReference type="ARBA" id="ARBA00006484"/>
    </source>
</evidence>
<dbReference type="Gene3D" id="3.40.50.720">
    <property type="entry name" value="NAD(P)-binding Rossmann-like Domain"/>
    <property type="match status" value="1"/>
</dbReference>
<dbReference type="PANTHER" id="PTHR42760">
    <property type="entry name" value="SHORT-CHAIN DEHYDROGENASES/REDUCTASES FAMILY MEMBER"/>
    <property type="match status" value="1"/>
</dbReference>
<evidence type="ECO:0000313" key="4">
    <source>
        <dbReference type="Proteomes" id="UP000696280"/>
    </source>
</evidence>